<name>A0A699U3H6_TANCI</name>
<comment type="caution">
    <text evidence="2">The sequence shown here is derived from an EMBL/GenBank/DDBJ whole genome shotgun (WGS) entry which is preliminary data.</text>
</comment>
<organism evidence="2">
    <name type="scientific">Tanacetum cinerariifolium</name>
    <name type="common">Dalmatian daisy</name>
    <name type="synonym">Chrysanthemum cinerariifolium</name>
    <dbReference type="NCBI Taxonomy" id="118510"/>
    <lineage>
        <taxon>Eukaryota</taxon>
        <taxon>Viridiplantae</taxon>
        <taxon>Streptophyta</taxon>
        <taxon>Embryophyta</taxon>
        <taxon>Tracheophyta</taxon>
        <taxon>Spermatophyta</taxon>
        <taxon>Magnoliopsida</taxon>
        <taxon>eudicotyledons</taxon>
        <taxon>Gunneridae</taxon>
        <taxon>Pentapetalae</taxon>
        <taxon>asterids</taxon>
        <taxon>campanulids</taxon>
        <taxon>Asterales</taxon>
        <taxon>Asteraceae</taxon>
        <taxon>Asteroideae</taxon>
        <taxon>Anthemideae</taxon>
        <taxon>Anthemidinae</taxon>
        <taxon>Tanacetum</taxon>
    </lineage>
</organism>
<feature type="region of interest" description="Disordered" evidence="1">
    <location>
        <begin position="54"/>
        <end position="96"/>
    </location>
</feature>
<evidence type="ECO:0000313" key="2">
    <source>
        <dbReference type="EMBL" id="GFD16731.1"/>
    </source>
</evidence>
<gene>
    <name evidence="2" type="ORF">Tci_888700</name>
</gene>
<dbReference type="EMBL" id="BKCJ011295201">
    <property type="protein sequence ID" value="GFD16731.1"/>
    <property type="molecule type" value="Genomic_DNA"/>
</dbReference>
<evidence type="ECO:0000256" key="1">
    <source>
        <dbReference type="SAM" id="MobiDB-lite"/>
    </source>
</evidence>
<proteinExistence type="predicted"/>
<protein>
    <submittedName>
        <fullName evidence="2">Uncharacterized protein</fullName>
    </submittedName>
</protein>
<feature type="non-terminal residue" evidence="2">
    <location>
        <position position="96"/>
    </location>
</feature>
<reference evidence="2" key="1">
    <citation type="journal article" date="2019" name="Sci. Rep.">
        <title>Draft genome of Tanacetum cinerariifolium, the natural source of mosquito coil.</title>
        <authorList>
            <person name="Yamashiro T."/>
            <person name="Shiraishi A."/>
            <person name="Satake H."/>
            <person name="Nakayama K."/>
        </authorList>
    </citation>
    <scope>NUCLEOTIDE SEQUENCE</scope>
</reference>
<accession>A0A699U3H6</accession>
<dbReference type="AlphaFoldDB" id="A0A699U3H6"/>
<sequence length="96" mass="10534">MPAENTYFIEAVRALDTHRTPIQKQPKMLLCLVGISSRYYMGDEVYPTFLYDDDRDVPATSAPQAGQAEEVATTDPSAATESRKRSRDGAAVNAPP</sequence>